<dbReference type="CDD" id="cd07112">
    <property type="entry name" value="ALDH_GABALDH-PuuC"/>
    <property type="match status" value="1"/>
</dbReference>
<dbReference type="InterPro" id="IPR015590">
    <property type="entry name" value="Aldehyde_DH_dom"/>
</dbReference>
<gene>
    <name evidence="7" type="ORF">ABFW12_05795</name>
    <name evidence="6" type="ORF">H5P34_21840</name>
</gene>
<dbReference type="Pfam" id="PF00171">
    <property type="entry name" value="Aldedh"/>
    <property type="match status" value="1"/>
</dbReference>
<dbReference type="InterPro" id="IPR016162">
    <property type="entry name" value="Ald_DH_N"/>
</dbReference>
<evidence type="ECO:0000313" key="6">
    <source>
        <dbReference type="EMBL" id="MCV7390708.1"/>
    </source>
</evidence>
<sequence>MTTLDDWTRLAAEITPRTEVFIDGKYRSAATGATFDSINPATGELIASVASADATDVDAAVASGREAFESGVWSRTSPAHRKRVLRALSDLVMERSEELALLDSMDMGKLVSEAHTVDVPSAAELFAYYGEAVDKQSGEIAPTEPGNLALVTREPLGVIGAVTPWNFPLDLAVWKLAPALAAGNSVVLKPAEQAPLSSIRLAELAVEAGLPEGVLNVVPGLGPTAGEALGRHPDVDVIAFTGSTDTGKRFLRYAADSNAKQVWLEMGGKSPNLVFADADLDAAVDKAIFGAFYNQGAVCSSNSRLMLHESIAEEFLAELVKRTASVRPGNPLDPASTLGALVDESHTARVVGFIDRARADGDILTGGTRETVDGRGCFVAPTIVANLPSTAELITDEVFGPVLAVQTFADEAQAIAMANDTIYGLAASVWTRDLSRAHRVSAALRAGTVSVNTVDALSAQTPFGGFKQSGFGRDLSLHALDKYTGLKTTWIAL</sequence>
<dbReference type="FunFam" id="3.40.309.10:FF:000012">
    <property type="entry name" value="Betaine aldehyde dehydrogenase"/>
    <property type="match status" value="1"/>
</dbReference>
<dbReference type="SUPFAM" id="SSF53720">
    <property type="entry name" value="ALDH-like"/>
    <property type="match status" value="1"/>
</dbReference>
<dbReference type="EMBL" id="JBDLOU010000008">
    <property type="protein sequence ID" value="MEX3737743.1"/>
    <property type="molecule type" value="Genomic_DNA"/>
</dbReference>
<name>A0AAW5T7X8_9MYCO</name>
<organism evidence="6 8">
    <name type="scientific">Mycolicibacterium porcinum</name>
    <dbReference type="NCBI Taxonomy" id="39693"/>
    <lineage>
        <taxon>Bacteria</taxon>
        <taxon>Bacillati</taxon>
        <taxon>Actinomycetota</taxon>
        <taxon>Actinomycetes</taxon>
        <taxon>Mycobacteriales</taxon>
        <taxon>Mycobacteriaceae</taxon>
        <taxon>Mycolicibacterium</taxon>
    </lineage>
</organism>
<keyword evidence="9" id="KW-1185">Reference proteome</keyword>
<comment type="similarity">
    <text evidence="1 4">Belongs to the aldehyde dehydrogenase family.</text>
</comment>
<dbReference type="PROSITE" id="PS00687">
    <property type="entry name" value="ALDEHYDE_DEHYDR_GLU"/>
    <property type="match status" value="1"/>
</dbReference>
<evidence type="ECO:0000256" key="1">
    <source>
        <dbReference type="ARBA" id="ARBA00009986"/>
    </source>
</evidence>
<accession>A0AAW5T7X8</accession>
<dbReference type="GO" id="GO:0016620">
    <property type="term" value="F:oxidoreductase activity, acting on the aldehyde or oxo group of donors, NAD or NADP as acceptor"/>
    <property type="evidence" value="ECO:0007669"/>
    <property type="project" value="InterPro"/>
</dbReference>
<dbReference type="Proteomes" id="UP001558474">
    <property type="component" value="Unassembled WGS sequence"/>
</dbReference>
<evidence type="ECO:0000256" key="3">
    <source>
        <dbReference type="PROSITE-ProRule" id="PRU10007"/>
    </source>
</evidence>
<feature type="domain" description="Aldehyde dehydrogenase" evidence="5">
    <location>
        <begin position="30"/>
        <end position="488"/>
    </location>
</feature>
<dbReference type="Gene3D" id="3.40.309.10">
    <property type="entry name" value="Aldehyde Dehydrogenase, Chain A, domain 2"/>
    <property type="match status" value="1"/>
</dbReference>
<evidence type="ECO:0000259" key="5">
    <source>
        <dbReference type="Pfam" id="PF00171"/>
    </source>
</evidence>
<reference evidence="7 9" key="3">
    <citation type="submission" date="2024-04" db="EMBL/GenBank/DDBJ databases">
        <title>Genomic Markers of Mycobacteria.</title>
        <authorList>
            <person name="Soliman M.S."/>
            <person name="Elkholy A."/>
            <person name="Soliman N.S."/>
            <person name="Abbas A."/>
            <person name="Khayrat S."/>
            <person name="Shawky S."/>
        </authorList>
    </citation>
    <scope>NUCLEOTIDE SEQUENCE [LARGE SCALE GENOMIC DNA]</scope>
    <source>
        <strain evidence="7 9">Egy-CU-AM5</strain>
    </source>
</reference>
<reference evidence="6" key="2">
    <citation type="journal article" date="2022" name="BMC Genomics">
        <title>Comparative genome analysis of mycobacteria focusing on tRNA and non-coding RNA.</title>
        <authorList>
            <person name="Behra P.R.K."/>
            <person name="Pettersson B.M.F."/>
            <person name="Ramesh M."/>
            <person name="Das S."/>
            <person name="Dasgupta S."/>
            <person name="Kirsebom L.A."/>
        </authorList>
    </citation>
    <scope>NUCLEOTIDE SEQUENCE</scope>
    <source>
        <strain evidence="6">DSM 44242</strain>
    </source>
</reference>
<comment type="caution">
    <text evidence="6">The sequence shown here is derived from an EMBL/GenBank/DDBJ whole genome shotgun (WGS) entry which is preliminary data.</text>
</comment>
<evidence type="ECO:0000256" key="4">
    <source>
        <dbReference type="RuleBase" id="RU003345"/>
    </source>
</evidence>
<dbReference type="PANTHER" id="PTHR11699">
    <property type="entry name" value="ALDEHYDE DEHYDROGENASE-RELATED"/>
    <property type="match status" value="1"/>
</dbReference>
<keyword evidence="2 4" id="KW-0560">Oxidoreductase</keyword>
<dbReference type="InterPro" id="IPR016163">
    <property type="entry name" value="Ald_DH_C"/>
</dbReference>
<feature type="active site" evidence="3">
    <location>
        <position position="265"/>
    </location>
</feature>
<dbReference type="InterPro" id="IPR016161">
    <property type="entry name" value="Ald_DH/histidinol_DH"/>
</dbReference>
<dbReference type="FunFam" id="3.40.605.10:FF:000001">
    <property type="entry name" value="Aldehyde dehydrogenase 1"/>
    <property type="match status" value="1"/>
</dbReference>
<reference evidence="6" key="1">
    <citation type="submission" date="2020-07" db="EMBL/GenBank/DDBJ databases">
        <authorList>
            <person name="Pettersson B.M.F."/>
            <person name="Behra P.R.K."/>
            <person name="Ramesh M."/>
            <person name="Das S."/>
            <person name="Dasgupta S."/>
            <person name="Kirsebom L.A."/>
        </authorList>
    </citation>
    <scope>NUCLEOTIDE SEQUENCE</scope>
    <source>
        <strain evidence="6">DSM 44242</strain>
    </source>
</reference>
<dbReference type="EMBL" id="JACKVC010000019">
    <property type="protein sequence ID" value="MCV7390708.1"/>
    <property type="molecule type" value="Genomic_DNA"/>
</dbReference>
<evidence type="ECO:0000313" key="8">
    <source>
        <dbReference type="Proteomes" id="UP001141659"/>
    </source>
</evidence>
<dbReference type="AlphaFoldDB" id="A0AAW5T7X8"/>
<dbReference type="RefSeq" id="WP_036443540.1">
    <property type="nucleotide sequence ID" value="NZ_JACKVC010000019.1"/>
</dbReference>
<dbReference type="FunFam" id="3.40.605.10:FF:000026">
    <property type="entry name" value="Aldehyde dehydrogenase, putative"/>
    <property type="match status" value="1"/>
</dbReference>
<dbReference type="Gene3D" id="3.40.605.10">
    <property type="entry name" value="Aldehyde Dehydrogenase, Chain A, domain 1"/>
    <property type="match status" value="1"/>
</dbReference>
<evidence type="ECO:0000256" key="2">
    <source>
        <dbReference type="ARBA" id="ARBA00023002"/>
    </source>
</evidence>
<protein>
    <submittedName>
        <fullName evidence="6">Aldehyde dehydrogenase</fullName>
    </submittedName>
</protein>
<evidence type="ECO:0000313" key="7">
    <source>
        <dbReference type="EMBL" id="MEX3737743.1"/>
    </source>
</evidence>
<dbReference type="Proteomes" id="UP001141659">
    <property type="component" value="Unassembled WGS sequence"/>
</dbReference>
<evidence type="ECO:0000313" key="9">
    <source>
        <dbReference type="Proteomes" id="UP001558474"/>
    </source>
</evidence>
<proteinExistence type="inferred from homology"/>
<dbReference type="InterPro" id="IPR029510">
    <property type="entry name" value="Ald_DH_CS_GLU"/>
</dbReference>